<keyword evidence="3" id="KW-1185">Reference proteome</keyword>
<dbReference type="GO" id="GO:0055088">
    <property type="term" value="P:lipid homeostasis"/>
    <property type="evidence" value="ECO:0007669"/>
    <property type="project" value="TreeGrafter"/>
</dbReference>
<gene>
    <name evidence="2" type="ORF">chiPu_0014148</name>
</gene>
<accession>A0A401SZ25</accession>
<sequence length="199" mass="22192">MAKWFLRVGAVITGGLALSDLYVATHVDPNDIGFVRIVRAMTTTAVISYDYMTALKKVEYGTNEYETVKSQVHRRSAQHLLDLCCANRGTFIKVGQHLGGLDYLLPEEYTSTLKILHSKAPQSSLQEIHQVIEEDLGREGSQLCLACGCKEGISNQPQLAGSERDPQASQHDYLRNIQALFVCVWFLSVCKQRAGTLRF</sequence>
<dbReference type="PANTHER" id="PTHR43173">
    <property type="entry name" value="ABC1 FAMILY PROTEIN"/>
    <property type="match status" value="1"/>
</dbReference>
<dbReference type="STRING" id="137246.A0A401SZ25"/>
<dbReference type="GO" id="GO:0007005">
    <property type="term" value="P:mitochondrion organization"/>
    <property type="evidence" value="ECO:0007669"/>
    <property type="project" value="TreeGrafter"/>
</dbReference>
<reference evidence="2 3" key="1">
    <citation type="journal article" date="2018" name="Nat. Ecol. Evol.">
        <title>Shark genomes provide insights into elasmobranch evolution and the origin of vertebrates.</title>
        <authorList>
            <person name="Hara Y"/>
            <person name="Yamaguchi K"/>
            <person name="Onimaru K"/>
            <person name="Kadota M"/>
            <person name="Koyanagi M"/>
            <person name="Keeley SD"/>
            <person name="Tatsumi K"/>
            <person name="Tanaka K"/>
            <person name="Motone F"/>
            <person name="Kageyama Y"/>
            <person name="Nozu R"/>
            <person name="Adachi N"/>
            <person name="Nishimura O"/>
            <person name="Nakagawa R"/>
            <person name="Tanegashima C"/>
            <person name="Kiyatake I"/>
            <person name="Matsumoto R"/>
            <person name="Murakumo K"/>
            <person name="Nishida K"/>
            <person name="Terakita A"/>
            <person name="Kuratani S"/>
            <person name="Sato K"/>
            <person name="Hyodo S Kuraku.S."/>
        </authorList>
    </citation>
    <scope>NUCLEOTIDE SEQUENCE [LARGE SCALE GENOMIC DNA]</scope>
</reference>
<feature type="chain" id="PRO_5019579375" description="ABC1 atypical kinase-like domain-containing protein" evidence="1">
    <location>
        <begin position="18"/>
        <end position="199"/>
    </location>
</feature>
<dbReference type="OrthoDB" id="427480at2759"/>
<organism evidence="2 3">
    <name type="scientific">Chiloscyllium punctatum</name>
    <name type="common">Brownbanded bambooshark</name>
    <name type="synonym">Hemiscyllium punctatum</name>
    <dbReference type="NCBI Taxonomy" id="137246"/>
    <lineage>
        <taxon>Eukaryota</taxon>
        <taxon>Metazoa</taxon>
        <taxon>Chordata</taxon>
        <taxon>Craniata</taxon>
        <taxon>Vertebrata</taxon>
        <taxon>Chondrichthyes</taxon>
        <taxon>Elasmobranchii</taxon>
        <taxon>Galeomorphii</taxon>
        <taxon>Galeoidea</taxon>
        <taxon>Orectolobiformes</taxon>
        <taxon>Hemiscylliidae</taxon>
        <taxon>Chiloscyllium</taxon>
    </lineage>
</organism>
<evidence type="ECO:0000256" key="1">
    <source>
        <dbReference type="SAM" id="SignalP"/>
    </source>
</evidence>
<keyword evidence="1" id="KW-0732">Signal</keyword>
<dbReference type="PANTHER" id="PTHR43173:SF19">
    <property type="entry name" value="AARF DOMAIN-CONTAINING PROTEIN KINASE 1"/>
    <property type="match status" value="1"/>
</dbReference>
<dbReference type="Proteomes" id="UP000287033">
    <property type="component" value="Unassembled WGS sequence"/>
</dbReference>
<comment type="caution">
    <text evidence="2">The sequence shown here is derived from an EMBL/GenBank/DDBJ whole genome shotgun (WGS) entry which is preliminary data.</text>
</comment>
<protein>
    <recommendedName>
        <fullName evidence="4">ABC1 atypical kinase-like domain-containing protein</fullName>
    </recommendedName>
</protein>
<feature type="signal peptide" evidence="1">
    <location>
        <begin position="1"/>
        <end position="17"/>
    </location>
</feature>
<name>A0A401SZ25_CHIPU</name>
<dbReference type="GO" id="GO:0005743">
    <property type="term" value="C:mitochondrial inner membrane"/>
    <property type="evidence" value="ECO:0007669"/>
    <property type="project" value="TreeGrafter"/>
</dbReference>
<evidence type="ECO:0000313" key="3">
    <source>
        <dbReference type="Proteomes" id="UP000287033"/>
    </source>
</evidence>
<dbReference type="OMA" id="MAKWFLR"/>
<evidence type="ECO:0000313" key="2">
    <source>
        <dbReference type="EMBL" id="GCC35661.1"/>
    </source>
</evidence>
<evidence type="ECO:0008006" key="4">
    <source>
        <dbReference type="Google" id="ProtNLM"/>
    </source>
</evidence>
<dbReference type="AlphaFoldDB" id="A0A401SZ25"/>
<dbReference type="InterPro" id="IPR051130">
    <property type="entry name" value="Mito_struct-func_regulator"/>
</dbReference>
<dbReference type="EMBL" id="BEZZ01000729">
    <property type="protein sequence ID" value="GCC35661.1"/>
    <property type="molecule type" value="Genomic_DNA"/>
</dbReference>
<proteinExistence type="predicted"/>